<dbReference type="KEGG" id="gur:Gura_3827"/>
<dbReference type="Proteomes" id="UP000006695">
    <property type="component" value="Chromosome"/>
</dbReference>
<reference evidence="1 2" key="1">
    <citation type="submission" date="2007-05" db="EMBL/GenBank/DDBJ databases">
        <title>Complete sequence of Geobacter uraniireducens Rf4.</title>
        <authorList>
            <consortium name="US DOE Joint Genome Institute"/>
            <person name="Copeland A."/>
            <person name="Lucas S."/>
            <person name="Lapidus A."/>
            <person name="Barry K."/>
            <person name="Detter J.C."/>
            <person name="Glavina del Rio T."/>
            <person name="Hammon N."/>
            <person name="Israni S."/>
            <person name="Dalin E."/>
            <person name="Tice H."/>
            <person name="Pitluck S."/>
            <person name="Chertkov O."/>
            <person name="Brettin T."/>
            <person name="Bruce D."/>
            <person name="Han C."/>
            <person name="Schmutz J."/>
            <person name="Larimer F."/>
            <person name="Land M."/>
            <person name="Hauser L."/>
            <person name="Kyrpides N."/>
            <person name="Mikhailova N."/>
            <person name="Shelobolina E."/>
            <person name="Aklujkar M."/>
            <person name="Lovley D."/>
            <person name="Richardson P."/>
        </authorList>
    </citation>
    <scope>NUCLEOTIDE SEQUENCE [LARGE SCALE GENOMIC DNA]</scope>
    <source>
        <strain evidence="2">ATCC BAA-1134 / JCM 13001 / Rf4</strain>
    </source>
</reference>
<proteinExistence type="predicted"/>
<name>A5G859_GEOUR</name>
<evidence type="ECO:0000313" key="2">
    <source>
        <dbReference type="Proteomes" id="UP000006695"/>
    </source>
</evidence>
<protein>
    <submittedName>
        <fullName evidence="1">Uncharacterized protein</fullName>
    </submittedName>
</protein>
<sequence length="122" mass="13747">MASELLNLWCFLHGCDRIACNARRCAVKKRLQINVALEEAEAAIINEYCRVHDRTPQWLFKAGARAIVEEDMRERRADLMTMQSLGDIEKGLSGPADRLVSMIEEDSRQGAALSDSLLRKNA</sequence>
<dbReference type="AlphaFoldDB" id="A5G859"/>
<gene>
    <name evidence="1" type="ordered locus">Gura_3827</name>
</gene>
<accession>A5G859</accession>
<keyword evidence="2" id="KW-1185">Reference proteome</keyword>
<organism evidence="1 2">
    <name type="scientific">Geotalea uraniireducens (strain Rf4)</name>
    <name type="common">Geobacter uraniireducens</name>
    <dbReference type="NCBI Taxonomy" id="351605"/>
    <lineage>
        <taxon>Bacteria</taxon>
        <taxon>Pseudomonadati</taxon>
        <taxon>Thermodesulfobacteriota</taxon>
        <taxon>Desulfuromonadia</taxon>
        <taxon>Geobacterales</taxon>
        <taxon>Geobacteraceae</taxon>
        <taxon>Geotalea</taxon>
    </lineage>
</organism>
<dbReference type="EMBL" id="CP000698">
    <property type="protein sequence ID" value="ABQ27977.1"/>
    <property type="molecule type" value="Genomic_DNA"/>
</dbReference>
<evidence type="ECO:0000313" key="1">
    <source>
        <dbReference type="EMBL" id="ABQ27977.1"/>
    </source>
</evidence>
<dbReference type="HOGENOM" id="CLU_2023421_0_0_7"/>
<dbReference type="STRING" id="351605.Gura_3827"/>